<dbReference type="NCBIfam" id="NF038032">
    <property type="entry name" value="CehA_McbA_metalo"/>
    <property type="match status" value="1"/>
</dbReference>
<dbReference type="RefSeq" id="WP_058370586.1">
    <property type="nucleotide sequence ID" value="NZ_LNTB01000001.1"/>
</dbReference>
<dbReference type="OrthoDB" id="50465at2157"/>
<dbReference type="InterPro" id="IPR052018">
    <property type="entry name" value="PHP_domain"/>
</dbReference>
<protein>
    <submittedName>
        <fullName evidence="3">Histidinol phosphatase</fullName>
    </submittedName>
</protein>
<dbReference type="PANTHER" id="PTHR42924:SF3">
    <property type="entry name" value="POLYMERASE_HISTIDINOL PHOSPHATASE N-TERMINAL DOMAIN-CONTAINING PROTEIN"/>
    <property type="match status" value="1"/>
</dbReference>
<dbReference type="EMBL" id="LNTB01000001">
    <property type="protein sequence ID" value="KSW12690.1"/>
    <property type="molecule type" value="Genomic_DNA"/>
</dbReference>
<evidence type="ECO:0000313" key="3">
    <source>
        <dbReference type="EMBL" id="KSW12690.1"/>
    </source>
</evidence>
<dbReference type="Pfam" id="PF13263">
    <property type="entry name" value="PHP_C"/>
    <property type="match status" value="1"/>
</dbReference>
<dbReference type="SMART" id="SM00481">
    <property type="entry name" value="POLIIIAc"/>
    <property type="match status" value="1"/>
</dbReference>
<feature type="domain" description="Polymerase/histidinol phosphatase N-terminal" evidence="2">
    <location>
        <begin position="5"/>
        <end position="72"/>
    </location>
</feature>
<dbReference type="InterPro" id="IPR003141">
    <property type="entry name" value="Pol/His_phosphatase_N"/>
</dbReference>
<dbReference type="SUPFAM" id="SSF89550">
    <property type="entry name" value="PHP domain-like"/>
    <property type="match status" value="1"/>
</dbReference>
<dbReference type="Proteomes" id="UP000053352">
    <property type="component" value="Unassembled WGS sequence"/>
</dbReference>
<accession>A0A0V8RXL2</accession>
<dbReference type="InterPro" id="IPR004013">
    <property type="entry name" value="PHP_dom"/>
</dbReference>
<evidence type="ECO:0000256" key="1">
    <source>
        <dbReference type="SAM" id="MobiDB-lite"/>
    </source>
</evidence>
<dbReference type="Gene3D" id="3.20.20.140">
    <property type="entry name" value="Metal-dependent hydrolases"/>
    <property type="match status" value="1"/>
</dbReference>
<dbReference type="InterPro" id="IPR016195">
    <property type="entry name" value="Pol/histidinol_Pase-like"/>
</dbReference>
<feature type="region of interest" description="Disordered" evidence="1">
    <location>
        <begin position="196"/>
        <end position="226"/>
    </location>
</feature>
<dbReference type="Pfam" id="PF02811">
    <property type="entry name" value="PHP"/>
    <property type="match status" value="1"/>
</dbReference>
<dbReference type="GO" id="GO:0035312">
    <property type="term" value="F:5'-3' DNA exonuclease activity"/>
    <property type="evidence" value="ECO:0007669"/>
    <property type="project" value="TreeGrafter"/>
</dbReference>
<dbReference type="STRING" id="2309.CF15_03675"/>
<comment type="caution">
    <text evidence="3">The sequence shown here is derived from an EMBL/GenBank/DDBJ whole genome shotgun (WGS) entry which is preliminary data.</text>
</comment>
<dbReference type="CDD" id="cd07432">
    <property type="entry name" value="PHP_HisPPase"/>
    <property type="match status" value="1"/>
</dbReference>
<gene>
    <name evidence="3" type="ORF">CF15_03675</name>
</gene>
<keyword evidence="4" id="KW-1185">Reference proteome</keyword>
<dbReference type="GO" id="GO:0004534">
    <property type="term" value="F:5'-3' RNA exonuclease activity"/>
    <property type="evidence" value="ECO:0007669"/>
    <property type="project" value="TreeGrafter"/>
</dbReference>
<proteinExistence type="predicted"/>
<name>A0A0V8RXL2_PYROC</name>
<dbReference type="PANTHER" id="PTHR42924">
    <property type="entry name" value="EXONUCLEASE"/>
    <property type="match status" value="1"/>
</dbReference>
<evidence type="ECO:0000313" key="4">
    <source>
        <dbReference type="Proteomes" id="UP000053352"/>
    </source>
</evidence>
<dbReference type="AlphaFoldDB" id="A0A0V8RXL2"/>
<evidence type="ECO:0000259" key="2">
    <source>
        <dbReference type="SMART" id="SM00481"/>
    </source>
</evidence>
<reference evidence="3 4" key="1">
    <citation type="submission" date="2015-11" db="EMBL/GenBank/DDBJ databases">
        <title>Genome sequence of Pyrodictium occultum PL-19, a marine hyperthermophilic archaeon isolated from Volcano, Italy.</title>
        <authorList>
            <person name="Utturkar S."/>
            <person name="Huber H."/>
            <person name="Leptihn S."/>
            <person name="Brown S."/>
            <person name="Stetter K.O."/>
            <person name="Podar M."/>
        </authorList>
    </citation>
    <scope>NUCLEOTIDE SEQUENCE [LARGE SCALE GENOMIC DNA]</scope>
    <source>
        <strain evidence="3 4">PL-19</strain>
    </source>
</reference>
<sequence length="238" mass="25666">MRLRADMHVHTTVSDGRNSPEEVLIAAVEKELDVIAVTDHDTFEGGLRALRAARSMSLDLVVVPGAEVRTTAGDVLVYCSDEPLERIPRDPLELADVAHDNGCLVAPAHPFDTRRAGIGELVYHGSWDALEVYNARSDPASNQRAERAARELGIPGLANSDAHLVDELGAAYSIIDAEEKSPESVLEAIRAGRVKPVHSGAGRTSAPHPPPWELGRRARRGGPSRLDYLEDLGPGGWL</sequence>
<organism evidence="3 4">
    <name type="scientific">Pyrodictium occultum</name>
    <dbReference type="NCBI Taxonomy" id="2309"/>
    <lineage>
        <taxon>Archaea</taxon>
        <taxon>Thermoproteota</taxon>
        <taxon>Thermoprotei</taxon>
        <taxon>Desulfurococcales</taxon>
        <taxon>Pyrodictiaceae</taxon>
        <taxon>Pyrodictium</taxon>
    </lineage>
</organism>